<dbReference type="InterPro" id="IPR036390">
    <property type="entry name" value="WH_DNA-bd_sf"/>
</dbReference>
<dbReference type="Pfam" id="PF26557">
    <property type="entry name" value="Cullin_AB"/>
    <property type="match status" value="1"/>
</dbReference>
<feature type="region of interest" description="Disordered" evidence="5">
    <location>
        <begin position="504"/>
        <end position="525"/>
    </location>
</feature>
<gene>
    <name evidence="7" type="ORF">ABL78_5384</name>
</gene>
<dbReference type="Gene3D" id="1.20.1310.10">
    <property type="entry name" value="Cullin Repeats"/>
    <property type="match status" value="1"/>
</dbReference>
<dbReference type="GO" id="GO:0006511">
    <property type="term" value="P:ubiquitin-dependent protein catabolic process"/>
    <property type="evidence" value="ECO:0007669"/>
    <property type="project" value="InterPro"/>
</dbReference>
<feature type="compositionally biased region" description="Basic residues" evidence="5">
    <location>
        <begin position="547"/>
        <end position="557"/>
    </location>
</feature>
<feature type="compositionally biased region" description="Gly residues" evidence="5">
    <location>
        <begin position="1027"/>
        <end position="1037"/>
    </location>
</feature>
<feature type="region of interest" description="Disordered" evidence="5">
    <location>
        <begin position="1587"/>
        <end position="1613"/>
    </location>
</feature>
<dbReference type="InterPro" id="IPR059120">
    <property type="entry name" value="Cullin-like_AB"/>
</dbReference>
<dbReference type="InterPro" id="IPR036317">
    <property type="entry name" value="Cullin_homology_sf"/>
</dbReference>
<dbReference type="GO" id="GO:0031461">
    <property type="term" value="C:cullin-RING ubiquitin ligase complex"/>
    <property type="evidence" value="ECO:0007669"/>
    <property type="project" value="InterPro"/>
</dbReference>
<evidence type="ECO:0000313" key="8">
    <source>
        <dbReference type="Proteomes" id="UP000038009"/>
    </source>
</evidence>
<accession>A0A0N1IJW2</accession>
<feature type="region of interest" description="Disordered" evidence="5">
    <location>
        <begin position="1812"/>
        <end position="1834"/>
    </location>
</feature>
<evidence type="ECO:0000313" key="7">
    <source>
        <dbReference type="EMBL" id="KPI85555.1"/>
    </source>
</evidence>
<feature type="compositionally biased region" description="Polar residues" evidence="5">
    <location>
        <begin position="558"/>
        <end position="575"/>
    </location>
</feature>
<dbReference type="GO" id="GO:0031625">
    <property type="term" value="F:ubiquitin protein ligase binding"/>
    <property type="evidence" value="ECO:0007669"/>
    <property type="project" value="InterPro"/>
</dbReference>
<dbReference type="InterPro" id="IPR045093">
    <property type="entry name" value="Cullin"/>
</dbReference>
<dbReference type="SUPFAM" id="SSF75632">
    <property type="entry name" value="Cullin homology domain"/>
    <property type="match status" value="1"/>
</dbReference>
<dbReference type="SMART" id="SM00884">
    <property type="entry name" value="Cullin_Nedd8"/>
    <property type="match status" value="1"/>
</dbReference>
<feature type="compositionally biased region" description="Low complexity" evidence="5">
    <location>
        <begin position="1603"/>
        <end position="1613"/>
    </location>
</feature>
<feature type="region of interest" description="Disordered" evidence="5">
    <location>
        <begin position="328"/>
        <end position="397"/>
    </location>
</feature>
<proteinExistence type="inferred from homology"/>
<reference evidence="7 8" key="1">
    <citation type="journal article" date="2015" name="PLoS Pathog.">
        <title>Leptomonas seymouri: Adaptations to the Dixenous Life Cycle Analyzed by Genome Sequencing, Transcriptome Profiling and Co-infection with Leishmania donovani.</title>
        <authorList>
            <person name="Kraeva N."/>
            <person name="Butenko A."/>
            <person name="Hlavacova J."/>
            <person name="Kostygov A."/>
            <person name="Myskova J."/>
            <person name="Grybchuk D."/>
            <person name="Lestinova T."/>
            <person name="Votypka J."/>
            <person name="Volf P."/>
            <person name="Opperdoes F."/>
            <person name="Flegontov P."/>
            <person name="Lukes J."/>
            <person name="Yurchenko V."/>
        </authorList>
    </citation>
    <scope>NUCLEOTIDE SEQUENCE [LARGE SCALE GENOMIC DNA]</scope>
    <source>
        <strain evidence="7 8">ATCC 30220</strain>
    </source>
</reference>
<feature type="compositionally biased region" description="Polar residues" evidence="5">
    <location>
        <begin position="813"/>
        <end position="825"/>
    </location>
</feature>
<protein>
    <recommendedName>
        <fullName evidence="6">Cullin family profile domain-containing protein</fullName>
    </recommendedName>
</protein>
<evidence type="ECO:0000256" key="5">
    <source>
        <dbReference type="SAM" id="MobiDB-lite"/>
    </source>
</evidence>
<dbReference type="InterPro" id="IPR036388">
    <property type="entry name" value="WH-like_DNA-bd_sf"/>
</dbReference>
<feature type="compositionally biased region" description="Low complexity" evidence="5">
    <location>
        <begin position="602"/>
        <end position="612"/>
    </location>
</feature>
<feature type="compositionally biased region" description="Low complexity" evidence="5">
    <location>
        <begin position="1057"/>
        <end position="1072"/>
    </location>
</feature>
<name>A0A0N1IJW2_LEPSE</name>
<sequence length="2175" mass="232979">MYGAQRSPVADSSAWPAHHTGTSLWMQRSLTSPTQGLFSDDLASSAAPLLLSRSIRETTLHRVEGGLSRMASNYTASGDDNDDTHAAAIPMEMPDLLAKDASISFSAGSSFSSRHITTSHACLASPSSQSPGGSSETTMNFESLWNNIDRYLFAVYTTLQTSDESSLRPLRTPKHRMGWYTVIYNACSGDPAKSRELYARLALLLLHLLESHVLFPVLQSVDQRRVHFLTGAEDRAVEDLASSALRLSGSRGGGGGWGPFRSTSTGSGHARAGRSKTTSRDSSLHGSTGGNHHTNTSNSSFGFMRGLFQSLHHSPSPAVSVHHDDVVEENSMEEEGRLSASHGLPPTLTSASAGQSLRSRAGLSLASSPSTPRRTPLLAGGDGAGALTHRQSSAVSAPNELSSAFDGLGMAVRLHSAPEAPLPAQQPIHSPSSAAATVRKMELATKRSVGPTTRQAYAPMTRSPLAASAQTPLTQPPALSQHSAVCTAPHAAWSITSFRAQPAAAATAPSSGTPSHHARVASKTGRVLVNDEEEVLCEANTVTSNQRRPKRSRRMSLKKNSVIETESSKSANSSTAPPPLHSTDASTHTHISDELDDNSLRTMNSSLSSTHLSHNEDNDKDEELSALTGGSANVAWHDLRRLSCGRRRPPQAPSPVGLSSFPDNEADGPTAVSPALSASPSSASLVTAVDVDSPFLSMELSSATFVGTTEHETTAAASVQAVPGLTQQLPQRTAAASSESVHQLSQVLNKSGDTATGLLSMKRGESDNTPNAPASNTDPISPHTSTIFTSRQASSSRPASWYSERETAAPISRPTTPQALNSPQESPLYDGGGDGGGGGGHCTGDTTALASDHAGSHVYGNRRFSLCYTFIQEWQTFLIFRGVVLSCFRYLDQYYTRRYGMDTITLMCFKVFYVAVYEPLHPLLMLELRFLTRYVREVFEKTGQIAWEQVELIQSTYSIMAELLVLVQSTSSYMVAKQQQKPASGGVGGASAANTSSSVIAAAVTQPTPHASVEMPRSRTNSRSCGLGVGRGGGGADSGASSVVSTPRLGSLDIPCRAPSTSPTTAAASTDRASSHHHHHHESRRRNLLSLFSGRRHGETSASKEGSRSAPLRSSSPGDSAEAASRRLAITNRRSSISCVSLSGDFEGGGGVSGGDGAVRTSLSAADEVLDVEGVDRAQLNSSSPCASPIGSPEAPIVVVDLRGTVELRDRLEGHTTAYHLTTQALKQWEGLAADRRLRNGTIVKETAEPLAAIVMEDMGNEYMAGIYSFYRCASEAHRGTEEGRRNYVKWAVKAKELEMQVWRRVRLPFLHAALRSALNEVLVREQHRSILLDRQFGLRALLDEWSASVKRDDLTLAPQVSGVMSAGVSTTLRSSQQHFISSFPHPTPSSSPRVPLSRAWGKDAATIPHQESSWRWDQAGEASVMTDPAPSCGSRERFGERVSAWVDVGDTSGQMARPSPTHHGPAMDATKEAATAGTVSTTSDLTRRLAGVEKLLGASAASPADRSSQQGPDVQPQMHSAMDHAAPQQPAPSPAVEPLQALYNLFSDVTEDECFVLMSAVLITKFFRDAAALFEDYIKRTTDAAGAAEPGSSSRQTAAVMHPAGSAAAGPSPAHAPVGPAAAVVTNCGVQLMTALVDLIDRYIQLVETVFQSQPILLRAVEDAVGEVMCPTRWTKKGSLQAAQYRAQELLNAAAASASASLNDESATFVTPKSDLPSVLLSRDARHAMLPLASLATHHPQAVQQLKLSVMLARYADTFLQQERAGGRVVSGGIFKRLHLIGQLVSLLEDKDTFLEHYRLCLARRLLNTSGSAAPPATAAATGREQEPTTSPSSYGMLNLEAERQLVICLQSYLGSTGTHAFEAMLRDYEGTLRTRDLFEQEPAFAELSAKIRVQLITSAQWPMYTMLPLTPHVSLQKGIDAFRDYYAKAHPSRTLLWVFSLGTATLTAKMPSGAEKQISASTLLATLLLVVSDAYNACADQAGSITGAHIAQKVGIPFHALRMHLHLLSQHRAFNLLRWTPVGAGATKTLGNTSAAEMTENDTFTLNPAYTHKLRKIRLPLPKMRLTGLPSNEATADRAMSLIAEGTPWESEDAVVNRHVFASRRLLLDAALVRVFKSRRVLLFEDLFQAVTAQLSRQFVPTRRDIKAQLEGLIDRDYVRRSAEDPNAFVYVS</sequence>
<dbReference type="InterPro" id="IPR016158">
    <property type="entry name" value="Cullin_homology"/>
</dbReference>
<feature type="compositionally biased region" description="Low complexity" evidence="5">
    <location>
        <begin position="669"/>
        <end position="681"/>
    </location>
</feature>
<feature type="compositionally biased region" description="Basic residues" evidence="5">
    <location>
        <begin position="1075"/>
        <end position="1087"/>
    </location>
</feature>
<dbReference type="SUPFAM" id="SSF74788">
    <property type="entry name" value="Cullin repeat-like"/>
    <property type="match status" value="1"/>
</dbReference>
<feature type="compositionally biased region" description="Polar residues" evidence="5">
    <location>
        <begin position="767"/>
        <end position="798"/>
    </location>
</feature>
<feature type="compositionally biased region" description="Gly residues" evidence="5">
    <location>
        <begin position="830"/>
        <end position="842"/>
    </location>
</feature>
<dbReference type="PROSITE" id="PS50069">
    <property type="entry name" value="CULLIN_2"/>
    <property type="match status" value="1"/>
</dbReference>
<evidence type="ECO:0000256" key="4">
    <source>
        <dbReference type="RuleBase" id="RU003829"/>
    </source>
</evidence>
<keyword evidence="2" id="KW-0832">Ubl conjugation</keyword>
<dbReference type="Gene3D" id="1.10.10.10">
    <property type="entry name" value="Winged helix-like DNA-binding domain superfamily/Winged helix DNA-binding domain"/>
    <property type="match status" value="1"/>
</dbReference>
<organism evidence="7 8">
    <name type="scientific">Leptomonas seymouri</name>
    <dbReference type="NCBI Taxonomy" id="5684"/>
    <lineage>
        <taxon>Eukaryota</taxon>
        <taxon>Discoba</taxon>
        <taxon>Euglenozoa</taxon>
        <taxon>Kinetoplastea</taxon>
        <taxon>Metakinetoplastina</taxon>
        <taxon>Trypanosomatida</taxon>
        <taxon>Trypanosomatidae</taxon>
        <taxon>Leishmaniinae</taxon>
        <taxon>Leptomonas</taxon>
    </lineage>
</organism>
<comment type="similarity">
    <text evidence="1 3 4">Belongs to the cullin family.</text>
</comment>
<dbReference type="InterPro" id="IPR001373">
    <property type="entry name" value="Cullin_N"/>
</dbReference>
<dbReference type="Gene3D" id="3.30.230.130">
    <property type="entry name" value="Cullin, Chain C, Domain 2"/>
    <property type="match status" value="1"/>
</dbReference>
<feature type="region of interest" description="Disordered" evidence="5">
    <location>
        <begin position="540"/>
        <end position="623"/>
    </location>
</feature>
<feature type="compositionally biased region" description="Polar residues" evidence="5">
    <location>
        <begin position="284"/>
        <end position="298"/>
    </location>
</feature>
<feature type="compositionally biased region" description="Low complexity" evidence="5">
    <location>
        <begin position="356"/>
        <end position="370"/>
    </location>
</feature>
<feature type="region of interest" description="Disordered" evidence="5">
    <location>
        <begin position="1451"/>
        <end position="1485"/>
    </location>
</feature>
<dbReference type="PANTHER" id="PTHR11932">
    <property type="entry name" value="CULLIN"/>
    <property type="match status" value="1"/>
</dbReference>
<feature type="region of interest" description="Disordered" evidence="5">
    <location>
        <begin position="757"/>
        <end position="843"/>
    </location>
</feature>
<feature type="compositionally biased region" description="Low complexity" evidence="5">
    <location>
        <begin position="504"/>
        <end position="515"/>
    </location>
</feature>
<dbReference type="Pfam" id="PF10557">
    <property type="entry name" value="Cullin_Nedd8"/>
    <property type="match status" value="1"/>
</dbReference>
<feature type="region of interest" description="Disordered" evidence="5">
    <location>
        <begin position="1499"/>
        <end position="1536"/>
    </location>
</feature>
<keyword evidence="8" id="KW-1185">Reference proteome</keyword>
<feature type="region of interest" description="Disordered" evidence="5">
    <location>
        <begin position="1005"/>
        <end position="1125"/>
    </location>
</feature>
<feature type="region of interest" description="Disordered" evidence="5">
    <location>
        <begin position="645"/>
        <end position="681"/>
    </location>
</feature>
<dbReference type="SMART" id="SM00182">
    <property type="entry name" value="CULLIN"/>
    <property type="match status" value="1"/>
</dbReference>
<dbReference type="EMBL" id="LJSK01000180">
    <property type="protein sequence ID" value="KPI85555.1"/>
    <property type="molecule type" value="Genomic_DNA"/>
</dbReference>
<dbReference type="InterPro" id="IPR019559">
    <property type="entry name" value="Cullin_neddylation_domain"/>
</dbReference>
<evidence type="ECO:0000256" key="1">
    <source>
        <dbReference type="ARBA" id="ARBA00006019"/>
    </source>
</evidence>
<dbReference type="Pfam" id="PF00888">
    <property type="entry name" value="Cullin"/>
    <property type="match status" value="1"/>
</dbReference>
<dbReference type="SUPFAM" id="SSF46785">
    <property type="entry name" value="Winged helix' DNA-binding domain"/>
    <property type="match status" value="1"/>
</dbReference>
<dbReference type="InterPro" id="IPR016159">
    <property type="entry name" value="Cullin_repeat-like_dom_sf"/>
</dbReference>
<dbReference type="OMA" id="CFRYLDQ"/>
<dbReference type="VEuPathDB" id="TriTrypDB:Lsey_0180_0040"/>
<dbReference type="InterPro" id="IPR016157">
    <property type="entry name" value="Cullin_CS"/>
</dbReference>
<evidence type="ECO:0000259" key="6">
    <source>
        <dbReference type="PROSITE" id="PS50069"/>
    </source>
</evidence>
<feature type="region of interest" description="Disordered" evidence="5">
    <location>
        <begin position="254"/>
        <end position="298"/>
    </location>
</feature>
<evidence type="ECO:0000256" key="2">
    <source>
        <dbReference type="ARBA" id="ARBA00022843"/>
    </source>
</evidence>
<dbReference type="Proteomes" id="UP000038009">
    <property type="component" value="Unassembled WGS sequence"/>
</dbReference>
<comment type="caution">
    <text evidence="7">The sequence shown here is derived from an EMBL/GenBank/DDBJ whole genome shotgun (WGS) entry which is preliminary data.</text>
</comment>
<feature type="compositionally biased region" description="Low complexity" evidence="5">
    <location>
        <begin position="1812"/>
        <end position="1824"/>
    </location>
</feature>
<evidence type="ECO:0000256" key="3">
    <source>
        <dbReference type="PROSITE-ProRule" id="PRU00330"/>
    </source>
</evidence>
<feature type="domain" description="Cullin family profile" evidence="6">
    <location>
        <begin position="1748"/>
        <end position="2011"/>
    </location>
</feature>
<dbReference type="OrthoDB" id="27073at2759"/>
<dbReference type="PROSITE" id="PS01256">
    <property type="entry name" value="CULLIN_1"/>
    <property type="match status" value="1"/>
</dbReference>